<feature type="domain" description="LPS-assembly protein LptD central" evidence="3">
    <location>
        <begin position="155"/>
        <end position="354"/>
    </location>
</feature>
<dbReference type="Pfam" id="PF19838">
    <property type="entry name" value="LptD_2"/>
    <property type="match status" value="2"/>
</dbReference>
<dbReference type="Pfam" id="PF13100">
    <property type="entry name" value="OstA_2"/>
    <property type="match status" value="1"/>
</dbReference>
<evidence type="ECO:0000259" key="2">
    <source>
        <dbReference type="Pfam" id="PF13100"/>
    </source>
</evidence>
<evidence type="ECO:0000313" key="4">
    <source>
        <dbReference type="EMBL" id="KPK62848.1"/>
    </source>
</evidence>
<dbReference type="AlphaFoldDB" id="A0A0S8FQ24"/>
<dbReference type="GO" id="GO:1990351">
    <property type="term" value="C:transporter complex"/>
    <property type="evidence" value="ECO:0007669"/>
    <property type="project" value="TreeGrafter"/>
</dbReference>
<name>A0A0S8FQ24_UNCW3</name>
<organism evidence="4 5">
    <name type="scientific">candidate division WOR_3 bacterium SM23_42</name>
    <dbReference type="NCBI Taxonomy" id="1703779"/>
    <lineage>
        <taxon>Bacteria</taxon>
        <taxon>Bacteria division WOR-3</taxon>
    </lineage>
</organism>
<accession>A0A0S8FQ24</accession>
<dbReference type="InterPro" id="IPR045659">
    <property type="entry name" value="LptD_2"/>
</dbReference>
<protein>
    <submittedName>
        <fullName evidence="4">Uncharacterized protein</fullName>
    </submittedName>
</protein>
<dbReference type="EMBL" id="LJUJ01000024">
    <property type="protein sequence ID" value="KPK62848.1"/>
    <property type="molecule type" value="Genomic_DNA"/>
</dbReference>
<dbReference type="STRING" id="1703779.AMJ83_09590"/>
<gene>
    <name evidence="4" type="ORF">AMJ83_09590</name>
</gene>
<dbReference type="Proteomes" id="UP000051373">
    <property type="component" value="Unassembled WGS sequence"/>
</dbReference>
<dbReference type="PANTHER" id="PTHR30189:SF1">
    <property type="entry name" value="LPS-ASSEMBLY PROTEIN LPTD"/>
    <property type="match status" value="1"/>
</dbReference>
<feature type="domain" description="LPS-assembly protein LptD central" evidence="3">
    <location>
        <begin position="418"/>
        <end position="555"/>
    </location>
</feature>
<keyword evidence="1" id="KW-0472">Membrane</keyword>
<evidence type="ECO:0000259" key="3">
    <source>
        <dbReference type="Pfam" id="PF19838"/>
    </source>
</evidence>
<dbReference type="PANTHER" id="PTHR30189">
    <property type="entry name" value="LPS-ASSEMBLY PROTEIN"/>
    <property type="match status" value="1"/>
</dbReference>
<keyword evidence="1" id="KW-0998">Cell outer membrane</keyword>
<evidence type="ECO:0000313" key="5">
    <source>
        <dbReference type="Proteomes" id="UP000051373"/>
    </source>
</evidence>
<feature type="domain" description="Organic solvent tolerance-like N-terminal" evidence="2">
    <location>
        <begin position="35"/>
        <end position="99"/>
    </location>
</feature>
<dbReference type="GO" id="GO:0009279">
    <property type="term" value="C:cell outer membrane"/>
    <property type="evidence" value="ECO:0007669"/>
    <property type="project" value="TreeGrafter"/>
</dbReference>
<sequence length="670" mass="76851">MIFFLCLGLLQDTTLSDTVDAIRYQAGRITYDLDKSIIVLNDSSVITYKDIKLLSDSAYYYVETNYLEAFGECDLRQLEDSIIGNHLKYNLTNKKALMTQGKTQIEHGFIRGDEIYLVDDKTINSYGGRYTTCDDSPPHYYFYSPKMKVYLGDMIIAQPLFLYIHDVPVLGAPFWFVPISSRRKSGLLPFRLGNSSNWGKYIRDFAYYLVLSDYADITFQIDAMEKKGIMPHVEGVWDYAPYSKGILYASYINDTQLEKVRYSIEARNNSELFLFGSSFNCDIKYASDNSYRQDYAETTAIWLEQEIISSATLSRTIAGYKNNFSFERKQVFTDSTTSERLPYYSLTGPSHMLFSLVNYSVSGHISRDRYDAPDSTSEVIGANIHTSPTGQRNILNLFSLSPQFDFDLAIFDEDTLGNQWPTRAGYSFIVTASSNLFRVFDINVLGIHGILHKILPTISYTYTPDFNFARYPRVTGIPTYAHANRVGLGLTQELEAKIGENAKKINILRFILGSSYNLISDSLSDAAFSVSLPYNPFPKPITTFTTQIDGSIDPYTRDYTYSITNTTGFKLDFLSLSINQSYRREGTYQIWLNGDIKPTRHWSLRYSARYDWEDKRLVDYSFGLTRDLHCWEAVLNFNQLGDEWRYDFKIRIKSIPEVSIGKGLLGYIFE</sequence>
<evidence type="ECO:0000256" key="1">
    <source>
        <dbReference type="ARBA" id="ARBA00023237"/>
    </source>
</evidence>
<dbReference type="InterPro" id="IPR050218">
    <property type="entry name" value="LptD"/>
</dbReference>
<dbReference type="InterPro" id="IPR005653">
    <property type="entry name" value="OstA-like_N"/>
</dbReference>
<reference evidence="4 5" key="1">
    <citation type="journal article" date="2015" name="Microbiome">
        <title>Genomic resolution of linkages in carbon, nitrogen, and sulfur cycling among widespread estuary sediment bacteria.</title>
        <authorList>
            <person name="Baker B.J."/>
            <person name="Lazar C.S."/>
            <person name="Teske A.P."/>
            <person name="Dick G.J."/>
        </authorList>
    </citation>
    <scope>NUCLEOTIDE SEQUENCE [LARGE SCALE GENOMIC DNA]</scope>
    <source>
        <strain evidence="4">SM23_42</strain>
    </source>
</reference>
<proteinExistence type="predicted"/>
<comment type="caution">
    <text evidence="4">The sequence shown here is derived from an EMBL/GenBank/DDBJ whole genome shotgun (WGS) entry which is preliminary data.</text>
</comment>